<protein>
    <submittedName>
        <fullName evidence="7">Thioredoxin</fullName>
    </submittedName>
</protein>
<dbReference type="InterPro" id="IPR045888">
    <property type="entry name" value="Erv"/>
</dbReference>
<evidence type="ECO:0000259" key="6">
    <source>
        <dbReference type="PROSITE" id="PS51352"/>
    </source>
</evidence>
<evidence type="ECO:0000313" key="8">
    <source>
        <dbReference type="Proteomes" id="UP000693970"/>
    </source>
</evidence>
<dbReference type="CDD" id="cd02961">
    <property type="entry name" value="PDI_a_family"/>
    <property type="match status" value="1"/>
</dbReference>
<dbReference type="PANTHER" id="PTHR10984:SF37">
    <property type="entry name" value="PROTEIN DISULFIDE-ISOMERASE 5-3"/>
    <property type="match status" value="1"/>
</dbReference>
<dbReference type="GO" id="GO:0016020">
    <property type="term" value="C:membrane"/>
    <property type="evidence" value="ECO:0007669"/>
    <property type="project" value="UniProtKB-SubCell"/>
</dbReference>
<dbReference type="GO" id="GO:0005783">
    <property type="term" value="C:endoplasmic reticulum"/>
    <property type="evidence" value="ECO:0007669"/>
    <property type="project" value="TreeGrafter"/>
</dbReference>
<evidence type="ECO:0000256" key="4">
    <source>
        <dbReference type="ARBA" id="ARBA00023136"/>
    </source>
</evidence>
<gene>
    <name evidence="7" type="ORF">IV203_000633</name>
</gene>
<evidence type="ECO:0000313" key="7">
    <source>
        <dbReference type="EMBL" id="KAG7355947.1"/>
    </source>
</evidence>
<dbReference type="GO" id="GO:0030134">
    <property type="term" value="C:COPII-coated ER to Golgi transport vesicle"/>
    <property type="evidence" value="ECO:0007669"/>
    <property type="project" value="TreeGrafter"/>
</dbReference>
<comment type="subcellular location">
    <subcellularLocation>
        <location evidence="1">Membrane</location>
    </subcellularLocation>
</comment>
<accession>A0A9K3PQF3</accession>
<evidence type="ECO:0000256" key="1">
    <source>
        <dbReference type="ARBA" id="ARBA00004370"/>
    </source>
</evidence>
<keyword evidence="3 5" id="KW-1133">Transmembrane helix</keyword>
<feature type="transmembrane region" description="Helical" evidence="5">
    <location>
        <begin position="476"/>
        <end position="498"/>
    </location>
</feature>
<dbReference type="InterPro" id="IPR012936">
    <property type="entry name" value="Erv_C"/>
</dbReference>
<organism evidence="7 8">
    <name type="scientific">Nitzschia inconspicua</name>
    <dbReference type="NCBI Taxonomy" id="303405"/>
    <lineage>
        <taxon>Eukaryota</taxon>
        <taxon>Sar</taxon>
        <taxon>Stramenopiles</taxon>
        <taxon>Ochrophyta</taxon>
        <taxon>Bacillariophyta</taxon>
        <taxon>Bacillariophyceae</taxon>
        <taxon>Bacillariophycidae</taxon>
        <taxon>Bacillariales</taxon>
        <taxon>Bacillariaceae</taxon>
        <taxon>Nitzschia</taxon>
    </lineage>
</organism>
<proteinExistence type="predicted"/>
<dbReference type="AlphaFoldDB" id="A0A9K3PQF3"/>
<reference evidence="7" key="1">
    <citation type="journal article" date="2021" name="Sci. Rep.">
        <title>Diploid genomic architecture of Nitzschia inconspicua, an elite biomass production diatom.</title>
        <authorList>
            <person name="Oliver A."/>
            <person name="Podell S."/>
            <person name="Pinowska A."/>
            <person name="Traller J.C."/>
            <person name="Smith S.R."/>
            <person name="McClure R."/>
            <person name="Beliaev A."/>
            <person name="Bohutskyi P."/>
            <person name="Hill E.A."/>
            <person name="Rabines A."/>
            <person name="Zheng H."/>
            <person name="Allen L.Z."/>
            <person name="Kuo A."/>
            <person name="Grigoriev I.V."/>
            <person name="Allen A.E."/>
            <person name="Hazlebeck D."/>
            <person name="Allen E.E."/>
        </authorList>
    </citation>
    <scope>NUCLEOTIDE SEQUENCE</scope>
    <source>
        <strain evidence="7">Hildebrandi</strain>
    </source>
</reference>
<dbReference type="Pfam" id="PF07970">
    <property type="entry name" value="COPIIcoated_ERV"/>
    <property type="match status" value="1"/>
</dbReference>
<dbReference type="InterPro" id="IPR039542">
    <property type="entry name" value="Erv_N"/>
</dbReference>
<name>A0A9K3PQF3_9STRA</name>
<dbReference type="Pfam" id="PF13850">
    <property type="entry name" value="ERGIC_N"/>
    <property type="match status" value="1"/>
</dbReference>
<feature type="domain" description="Thioredoxin" evidence="6">
    <location>
        <begin position="133"/>
        <end position="288"/>
    </location>
</feature>
<dbReference type="OrthoDB" id="72053at2759"/>
<dbReference type="PANTHER" id="PTHR10984">
    <property type="entry name" value="ENDOPLASMIC RETICULUM-GOLGI INTERMEDIATE COMPARTMENT PROTEIN"/>
    <property type="match status" value="1"/>
</dbReference>
<keyword evidence="8" id="KW-1185">Reference proteome</keyword>
<evidence type="ECO:0000256" key="2">
    <source>
        <dbReference type="ARBA" id="ARBA00022692"/>
    </source>
</evidence>
<dbReference type="EMBL" id="JAGRRH010000015">
    <property type="protein sequence ID" value="KAG7355947.1"/>
    <property type="molecule type" value="Genomic_DNA"/>
</dbReference>
<dbReference type="PROSITE" id="PS51352">
    <property type="entry name" value="THIOREDOXIN_2"/>
    <property type="match status" value="1"/>
</dbReference>
<keyword evidence="2 5" id="KW-0812">Transmembrane</keyword>
<dbReference type="Pfam" id="PF00085">
    <property type="entry name" value="Thioredoxin"/>
    <property type="match status" value="2"/>
</dbReference>
<sequence>MVRARQFASKLDMYRKVPGDLVEGSKQGSLISWFAIFTIGYLFYKETSDYFNTRLVTNLALDRRKSSDNDMIKVAFNITMMDLQCDHIEVDAVSVLGNNQNVTKYISKFPLDAEGVAHVMAARNMRQHDIEEIALHDSSVGKSIEDLHESGEQAISLDDKTLGFAVRENDLVFVDFFASWCSHCQALAPTWEVLAKVMYDASEETIEEGGEDYGEQELKEAEKLDVPVIIAKVDCVAQQQLCLDQDIRAYPTLRLFVNGEPFGGGDYRGHRTILDMVQFLRLVEEQLGRDGKLSADSLSSALEKHLDMSVEERHWAEAFERTRKHHHHFEWNPNDHPGCQLSGSILLHRVPGNFYIEAYSPTHDLAPTMTNVSHEIHWLSFEPADYDHKRRAGPLPPNFYESSRPMNGNVYITRNLHEAYHHYIKLIPTNGNSFQVMQSSQLASYDRDITPEAKFIIDLSPIAVQYERVSRHWYDYFTSLMAIIGGTFTVVGFFESGIRTVAAARRKRVSHNSKARQVY</sequence>
<reference evidence="7" key="2">
    <citation type="submission" date="2021-04" db="EMBL/GenBank/DDBJ databases">
        <authorList>
            <person name="Podell S."/>
        </authorList>
    </citation>
    <scope>NUCLEOTIDE SEQUENCE</scope>
    <source>
        <strain evidence="7">Hildebrandi</strain>
    </source>
</reference>
<evidence type="ECO:0000256" key="5">
    <source>
        <dbReference type="SAM" id="Phobius"/>
    </source>
</evidence>
<keyword evidence="4 5" id="KW-0472">Membrane</keyword>
<dbReference type="InterPro" id="IPR013766">
    <property type="entry name" value="Thioredoxin_domain"/>
</dbReference>
<dbReference type="Proteomes" id="UP000693970">
    <property type="component" value="Unassembled WGS sequence"/>
</dbReference>
<evidence type="ECO:0000256" key="3">
    <source>
        <dbReference type="ARBA" id="ARBA00022989"/>
    </source>
</evidence>
<comment type="caution">
    <text evidence="7">The sequence shown here is derived from an EMBL/GenBank/DDBJ whole genome shotgun (WGS) entry which is preliminary data.</text>
</comment>